<dbReference type="PROSITE" id="PS50835">
    <property type="entry name" value="IG_LIKE"/>
    <property type="match status" value="8"/>
</dbReference>
<dbReference type="InterPro" id="IPR013106">
    <property type="entry name" value="Ig_V-set"/>
</dbReference>
<feature type="transmembrane region" description="Helical" evidence="9">
    <location>
        <begin position="998"/>
        <end position="1023"/>
    </location>
</feature>
<evidence type="ECO:0000256" key="2">
    <source>
        <dbReference type="ARBA" id="ARBA00022692"/>
    </source>
</evidence>
<feature type="domain" description="Ig-like" evidence="10">
    <location>
        <begin position="494"/>
        <end position="600"/>
    </location>
</feature>
<dbReference type="PANTHER" id="PTHR11640:SF31">
    <property type="entry name" value="IRREGULAR CHIASM C-ROUGHEST PROTEIN-RELATED"/>
    <property type="match status" value="1"/>
</dbReference>
<proteinExistence type="predicted"/>
<dbReference type="InterPro" id="IPR007110">
    <property type="entry name" value="Ig-like_dom"/>
</dbReference>
<feature type="compositionally biased region" description="Basic and acidic residues" evidence="8">
    <location>
        <begin position="377"/>
        <end position="387"/>
    </location>
</feature>
<dbReference type="InterPro" id="IPR051275">
    <property type="entry name" value="Cell_adhesion_signaling"/>
</dbReference>
<evidence type="ECO:0000259" key="10">
    <source>
        <dbReference type="PROSITE" id="PS50835"/>
    </source>
</evidence>
<evidence type="ECO:0000313" key="12">
    <source>
        <dbReference type="Proteomes" id="UP000283509"/>
    </source>
</evidence>
<reference evidence="11 12" key="1">
    <citation type="submission" date="2018-04" db="EMBL/GenBank/DDBJ databases">
        <authorList>
            <person name="Zhang X."/>
            <person name="Yuan J."/>
            <person name="Li F."/>
            <person name="Xiang J."/>
        </authorList>
    </citation>
    <scope>NUCLEOTIDE SEQUENCE [LARGE SCALE GENOMIC DNA]</scope>
    <source>
        <tissue evidence="11">Muscle</tissue>
    </source>
</reference>
<dbReference type="AlphaFoldDB" id="A0A3R7MML6"/>
<accession>A0A3R7MML6</accession>
<dbReference type="Pfam" id="PF08205">
    <property type="entry name" value="C2-set_2"/>
    <property type="match status" value="1"/>
</dbReference>
<feature type="region of interest" description="Disordered" evidence="8">
    <location>
        <begin position="377"/>
        <end position="403"/>
    </location>
</feature>
<evidence type="ECO:0000256" key="6">
    <source>
        <dbReference type="ARBA" id="ARBA00023180"/>
    </source>
</evidence>
<dbReference type="GO" id="GO:0005886">
    <property type="term" value="C:plasma membrane"/>
    <property type="evidence" value="ECO:0007669"/>
    <property type="project" value="TreeGrafter"/>
</dbReference>
<keyword evidence="6" id="KW-0325">Glycoprotein</keyword>
<dbReference type="PANTHER" id="PTHR11640">
    <property type="entry name" value="NEPHRIN"/>
    <property type="match status" value="1"/>
</dbReference>
<feature type="domain" description="Ig-like" evidence="10">
    <location>
        <begin position="189"/>
        <end position="292"/>
    </location>
</feature>
<dbReference type="OrthoDB" id="6106100at2759"/>
<evidence type="ECO:0000256" key="8">
    <source>
        <dbReference type="SAM" id="MobiDB-lite"/>
    </source>
</evidence>
<dbReference type="SMART" id="SM00408">
    <property type="entry name" value="IGc2"/>
    <property type="match status" value="7"/>
</dbReference>
<dbReference type="Pfam" id="PF07686">
    <property type="entry name" value="V-set"/>
    <property type="match status" value="1"/>
</dbReference>
<dbReference type="SUPFAM" id="SSF48726">
    <property type="entry name" value="Immunoglobulin"/>
    <property type="match status" value="7"/>
</dbReference>
<evidence type="ECO:0000256" key="1">
    <source>
        <dbReference type="ARBA" id="ARBA00004479"/>
    </source>
</evidence>
<dbReference type="InterPro" id="IPR003599">
    <property type="entry name" value="Ig_sub"/>
</dbReference>
<feature type="region of interest" description="Disordered" evidence="8">
    <location>
        <begin position="1031"/>
        <end position="1080"/>
    </location>
</feature>
<keyword evidence="5" id="KW-1015">Disulfide bond</keyword>
<dbReference type="STRING" id="6689.A0A3R7MML6"/>
<evidence type="ECO:0000256" key="5">
    <source>
        <dbReference type="ARBA" id="ARBA00023157"/>
    </source>
</evidence>
<dbReference type="Proteomes" id="UP000283509">
    <property type="component" value="Unassembled WGS sequence"/>
</dbReference>
<dbReference type="GO" id="GO:0005911">
    <property type="term" value="C:cell-cell junction"/>
    <property type="evidence" value="ECO:0007669"/>
    <property type="project" value="TreeGrafter"/>
</dbReference>
<feature type="domain" description="Ig-like" evidence="10">
    <location>
        <begin position="298"/>
        <end position="489"/>
    </location>
</feature>
<evidence type="ECO:0000256" key="7">
    <source>
        <dbReference type="ARBA" id="ARBA00023319"/>
    </source>
</evidence>
<feature type="domain" description="Ig-like" evidence="10">
    <location>
        <begin position="902"/>
        <end position="987"/>
    </location>
</feature>
<evidence type="ECO:0000256" key="3">
    <source>
        <dbReference type="ARBA" id="ARBA00022989"/>
    </source>
</evidence>
<name>A0A3R7MML6_PENVA</name>
<feature type="domain" description="Ig-like" evidence="10">
    <location>
        <begin position="811"/>
        <end position="885"/>
    </location>
</feature>
<dbReference type="EMBL" id="QCYY01000192">
    <property type="protein sequence ID" value="ROT85773.1"/>
    <property type="molecule type" value="Genomic_DNA"/>
</dbReference>
<feature type="domain" description="Ig-like" evidence="10">
    <location>
        <begin position="68"/>
        <end position="184"/>
    </location>
</feature>
<feature type="domain" description="Ig-like" evidence="10">
    <location>
        <begin position="605"/>
        <end position="689"/>
    </location>
</feature>
<dbReference type="SMART" id="SM00409">
    <property type="entry name" value="IG"/>
    <property type="match status" value="8"/>
</dbReference>
<evidence type="ECO:0000256" key="4">
    <source>
        <dbReference type="ARBA" id="ARBA00023136"/>
    </source>
</evidence>
<organism evidence="11 12">
    <name type="scientific">Penaeus vannamei</name>
    <name type="common">Whiteleg shrimp</name>
    <name type="synonym">Litopenaeus vannamei</name>
    <dbReference type="NCBI Taxonomy" id="6689"/>
    <lineage>
        <taxon>Eukaryota</taxon>
        <taxon>Metazoa</taxon>
        <taxon>Ecdysozoa</taxon>
        <taxon>Arthropoda</taxon>
        <taxon>Crustacea</taxon>
        <taxon>Multicrustacea</taxon>
        <taxon>Malacostraca</taxon>
        <taxon>Eumalacostraca</taxon>
        <taxon>Eucarida</taxon>
        <taxon>Decapoda</taxon>
        <taxon>Dendrobranchiata</taxon>
        <taxon>Penaeoidea</taxon>
        <taxon>Penaeidae</taxon>
        <taxon>Penaeus</taxon>
    </lineage>
</organism>
<evidence type="ECO:0000256" key="9">
    <source>
        <dbReference type="SAM" id="Phobius"/>
    </source>
</evidence>
<dbReference type="GO" id="GO:0050839">
    <property type="term" value="F:cell adhesion molecule binding"/>
    <property type="evidence" value="ECO:0007669"/>
    <property type="project" value="TreeGrafter"/>
</dbReference>
<feature type="domain" description="Ig-like" evidence="10">
    <location>
        <begin position="694"/>
        <end position="800"/>
    </location>
</feature>
<protein>
    <submittedName>
        <fullName evidence="11">Putative hemicentin-1 isoform X2</fullName>
    </submittedName>
</protein>
<keyword evidence="3 9" id="KW-1133">Transmembrane helix</keyword>
<comment type="caution">
    <text evidence="11">The sequence shown here is derived from an EMBL/GenBank/DDBJ whole genome shotgun (WGS) entry which is preliminary data.</text>
</comment>
<evidence type="ECO:0000313" key="11">
    <source>
        <dbReference type="EMBL" id="ROT85773.1"/>
    </source>
</evidence>
<dbReference type="InterPro" id="IPR013783">
    <property type="entry name" value="Ig-like_fold"/>
</dbReference>
<dbReference type="InterPro" id="IPR003598">
    <property type="entry name" value="Ig_sub2"/>
</dbReference>
<dbReference type="CDD" id="cd00096">
    <property type="entry name" value="Ig"/>
    <property type="match status" value="2"/>
</dbReference>
<keyword evidence="12" id="KW-1185">Reference proteome</keyword>
<dbReference type="InterPro" id="IPR013162">
    <property type="entry name" value="CD80_C2-set"/>
</dbReference>
<sequence length="1133" mass="125801">MFSTPTSFPPPHVLPSTLLPPPRFPVSILFPPHTFPPTPFLFFLPISILLPNPPSNFLPSTPPPTHPPSSRVVRRYEVEGLAGESVLLPCEVDKASCGNFHNIKWYKGVERVFIFSDMANVRRAEGLCWTVNSSKTHFHYAANGTDSSLQIFPLRTEDEGMYKCEITYLAVRDSCSVVQFVNLTTYALPTFQRLSFEDGSPIDNGTEIGPFDEDTTLTLVCESGGGKPVAKVTWWNGSQALAGKYSETFDEDGSGLGRNVLQVSLTRDDLGSVFTCEAENAAMTSPFVASVSVDVNVPPLSMDVTGAEEAVLEGETVTLLCEVRGARPPATITWMNGTVPVEEAPTVVNVQEESVEIRLVRKRTNVFVRSHQLGAGEPERTTNEKRGCSQCSLRPRGEGESREHHVNESMDILVFCQYDANPPELTHVYWYQDNNQVDVAGYPEKYGNGNVDHPSLLIKNSSASDMGDYTCRVANKIGSSEVINMASVSVQFRPQVHVLMEPSEPVSEEARLNVTLICDVVRANPEFLVRVRWYLDGELLKELPECYGNNSLYDRDSDLCDIDPSRLLLENVYRDFQGNYSCEGMNDAGWGARSNEAELVVHYPPGKATIAYRPPMAVKGISLELTCSVQDPGQPEATEFIWYRGAHRVPDETSATWIIDPVSLETEDEFTCIPVNSEGSGENATTRIDVLAAPFFIERLPPYYGALMNAEEVSLSCRVECSPLCSIEWFKEDVPLHNDTYYIIRTETIPPNPSSGDLESVRSFLTWRMNRWPEGVLDREQDNANYTCSSTPNVAGPAVSSRTYFRVEYPPEEIIVSESFIQVVEGEVPPKVECRASSYPEATYVWFHGEEAVSSNAVLNTDYPIERNRAGDYVCVAKNRHGEMTAIEEHFFFIFSLSLVKPECKIDREDRGSGEDAEILLICRASANPEDVVFRWRLLNETLTDHVTSKGLTSFLRLPATAESRGTYYCYVNNTIGESIPCEIDVTGIIEKLGNDKIITISAIVAAVVVLVLIICVAIIVICRRQRQVGKYPEPSKTPTAGPKDNGVPSPPDEDKQTFYENLPFHGMQPPPNKPFLTDLGGGDLEYADVDYATYTYGPIPYKAASVANAQEKKAEHEAEQMGVPVRPPRKNK</sequence>
<dbReference type="Gene3D" id="2.60.40.10">
    <property type="entry name" value="Immunoglobulins"/>
    <property type="match status" value="9"/>
</dbReference>
<gene>
    <name evidence="11" type="ORF">C7M84_007256</name>
</gene>
<feature type="region of interest" description="Disordered" evidence="8">
    <location>
        <begin position="1111"/>
        <end position="1133"/>
    </location>
</feature>
<dbReference type="InterPro" id="IPR036179">
    <property type="entry name" value="Ig-like_dom_sf"/>
</dbReference>
<dbReference type="Pfam" id="PF13927">
    <property type="entry name" value="Ig_3"/>
    <property type="match status" value="1"/>
</dbReference>
<dbReference type="GO" id="GO:0098609">
    <property type="term" value="P:cell-cell adhesion"/>
    <property type="evidence" value="ECO:0007669"/>
    <property type="project" value="TreeGrafter"/>
</dbReference>
<keyword evidence="2 9" id="KW-0812">Transmembrane</keyword>
<reference evidence="11 12" key="2">
    <citation type="submission" date="2019-01" db="EMBL/GenBank/DDBJ databases">
        <title>The decoding of complex shrimp genome reveals the adaptation for benthos swimmer, frequently molting mechanism and breeding impact on genome.</title>
        <authorList>
            <person name="Sun Y."/>
            <person name="Gao Y."/>
            <person name="Yu Y."/>
        </authorList>
    </citation>
    <scope>NUCLEOTIDE SEQUENCE [LARGE SCALE GENOMIC DNA]</scope>
    <source>
        <tissue evidence="11">Muscle</tissue>
    </source>
</reference>
<keyword evidence="4 9" id="KW-0472">Membrane</keyword>
<feature type="compositionally biased region" description="Basic and acidic residues" evidence="8">
    <location>
        <begin position="1111"/>
        <end position="1120"/>
    </location>
</feature>
<comment type="subcellular location">
    <subcellularLocation>
        <location evidence="1">Membrane</location>
        <topology evidence="1">Single-pass type I membrane protein</topology>
    </subcellularLocation>
</comment>
<keyword evidence="7" id="KW-0393">Immunoglobulin domain</keyword>